<reference evidence="3" key="1">
    <citation type="journal article" date="2019" name="Int. J. Syst. Evol. Microbiol.">
        <title>The Global Catalogue of Microorganisms (GCM) 10K type strain sequencing project: providing services to taxonomists for standard genome sequencing and annotation.</title>
        <authorList>
            <consortium name="The Broad Institute Genomics Platform"/>
            <consortium name="The Broad Institute Genome Sequencing Center for Infectious Disease"/>
            <person name="Wu L."/>
            <person name="Ma J."/>
        </authorList>
    </citation>
    <scope>NUCLEOTIDE SEQUENCE [LARGE SCALE GENOMIC DNA]</scope>
    <source>
        <strain evidence="3">ICMP 19430</strain>
    </source>
</reference>
<dbReference type="Proteomes" id="UP001596484">
    <property type="component" value="Unassembled WGS sequence"/>
</dbReference>
<accession>A0ABW2RRZ4</accession>
<proteinExistence type="predicted"/>
<organism evidence="2 3">
    <name type="scientific">Rhodococcus daqingensis</name>
    <dbReference type="NCBI Taxonomy" id="2479363"/>
    <lineage>
        <taxon>Bacteria</taxon>
        <taxon>Bacillati</taxon>
        <taxon>Actinomycetota</taxon>
        <taxon>Actinomycetes</taxon>
        <taxon>Mycobacteriales</taxon>
        <taxon>Nocardiaceae</taxon>
        <taxon>Rhodococcus</taxon>
    </lineage>
</organism>
<dbReference type="RefSeq" id="WP_378400747.1">
    <property type="nucleotide sequence ID" value="NZ_JBHTCS010000001.1"/>
</dbReference>
<feature type="compositionally biased region" description="Polar residues" evidence="1">
    <location>
        <begin position="21"/>
        <end position="31"/>
    </location>
</feature>
<gene>
    <name evidence="2" type="ORF">ACFQS9_01285</name>
</gene>
<comment type="caution">
    <text evidence="2">The sequence shown here is derived from an EMBL/GenBank/DDBJ whole genome shotgun (WGS) entry which is preliminary data.</text>
</comment>
<dbReference type="EMBL" id="JBHTCS010000001">
    <property type="protein sequence ID" value="MFC7446515.1"/>
    <property type="molecule type" value="Genomic_DNA"/>
</dbReference>
<name>A0ABW2RRZ4_9NOCA</name>
<evidence type="ECO:0000313" key="3">
    <source>
        <dbReference type="Proteomes" id="UP001596484"/>
    </source>
</evidence>
<evidence type="ECO:0000313" key="2">
    <source>
        <dbReference type="EMBL" id="MFC7446515.1"/>
    </source>
</evidence>
<feature type="region of interest" description="Disordered" evidence="1">
    <location>
        <begin position="14"/>
        <end position="55"/>
    </location>
</feature>
<keyword evidence="3" id="KW-1185">Reference proteome</keyword>
<sequence length="55" mass="6111">MDFYDIPKYVERDVAEATPFEETSPTSTGRASRSRFLVSTREAENELPGDGTVLA</sequence>
<evidence type="ECO:0000256" key="1">
    <source>
        <dbReference type="SAM" id="MobiDB-lite"/>
    </source>
</evidence>
<protein>
    <submittedName>
        <fullName evidence="2">Uncharacterized protein</fullName>
    </submittedName>
</protein>